<dbReference type="Gene3D" id="1.20.910.10">
    <property type="entry name" value="Heme oxygenase-like"/>
    <property type="match status" value="1"/>
</dbReference>
<sequence length="184" mass="21747">MKAIFGQYYFWRNTLHRWFGLCIAKSPDYGKETDDATTAALKSLTDHILVDVVSHFDMYKEFLDDIQVDTKSLVPNPITTEYNDSFFIRFRDRSFEEATSALAGRELLSSIRSNIISESLINQYNFNKVKFWRAHEEPEEEHFRSMWNALTQSYTNFEDLEKAAREEISEHVRYWVAFTVLKTD</sequence>
<dbReference type="Proteomes" id="UP000199387">
    <property type="component" value="Unassembled WGS sequence"/>
</dbReference>
<dbReference type="RefSeq" id="WP_091569325.1">
    <property type="nucleotide sequence ID" value="NZ_FMZA01000008.1"/>
</dbReference>
<name>A0A1G6LXA2_9BACL</name>
<protein>
    <submittedName>
        <fullName evidence="1">Uncharacterized protein</fullName>
    </submittedName>
</protein>
<proteinExistence type="predicted"/>
<reference evidence="1 2" key="1">
    <citation type="submission" date="2016-10" db="EMBL/GenBank/DDBJ databases">
        <authorList>
            <person name="de Groot N.N."/>
        </authorList>
    </citation>
    <scope>NUCLEOTIDE SEQUENCE [LARGE SCALE GENOMIC DNA]</scope>
    <source>
        <strain evidence="1 2">DSM 45514</strain>
    </source>
</reference>
<dbReference type="SUPFAM" id="SSF48613">
    <property type="entry name" value="Heme oxygenase-like"/>
    <property type="match status" value="1"/>
</dbReference>
<accession>A0A1G6LXA2</accession>
<evidence type="ECO:0000313" key="1">
    <source>
        <dbReference type="EMBL" id="SDC47850.1"/>
    </source>
</evidence>
<dbReference type="EMBL" id="FMZA01000008">
    <property type="protein sequence ID" value="SDC47850.1"/>
    <property type="molecule type" value="Genomic_DNA"/>
</dbReference>
<dbReference type="AlphaFoldDB" id="A0A1G6LXA2"/>
<dbReference type="OrthoDB" id="508070at2"/>
<organism evidence="1 2">
    <name type="scientific">Melghirimyces thermohalophilus</name>
    <dbReference type="NCBI Taxonomy" id="1236220"/>
    <lineage>
        <taxon>Bacteria</taxon>
        <taxon>Bacillati</taxon>
        <taxon>Bacillota</taxon>
        <taxon>Bacilli</taxon>
        <taxon>Bacillales</taxon>
        <taxon>Thermoactinomycetaceae</taxon>
        <taxon>Melghirimyces</taxon>
    </lineage>
</organism>
<evidence type="ECO:0000313" key="2">
    <source>
        <dbReference type="Proteomes" id="UP000199387"/>
    </source>
</evidence>
<dbReference type="InterPro" id="IPR016084">
    <property type="entry name" value="Haem_Oase-like_multi-hlx"/>
</dbReference>
<keyword evidence="2" id="KW-1185">Reference proteome</keyword>
<gene>
    <name evidence="1" type="ORF">SAMN04488112_108167</name>
</gene>